<evidence type="ECO:0000313" key="2">
    <source>
        <dbReference type="EMBL" id="EFP00375.1"/>
    </source>
</evidence>
<dbReference type="OrthoDB" id="5807521at2759"/>
<dbReference type="Pfam" id="PF10322">
    <property type="entry name" value="7TM_GPCR_Sru"/>
    <property type="match status" value="1"/>
</dbReference>
<feature type="transmembrane region" description="Helical" evidence="1">
    <location>
        <begin position="207"/>
        <end position="230"/>
    </location>
</feature>
<reference evidence="2" key="1">
    <citation type="submission" date="2007-07" db="EMBL/GenBank/DDBJ databases">
        <title>PCAP assembly of the Caenorhabditis remanei genome.</title>
        <authorList>
            <consortium name="The Caenorhabditis remanei Sequencing Consortium"/>
            <person name="Wilson R.K."/>
        </authorList>
    </citation>
    <scope>NUCLEOTIDE SEQUENCE [LARGE SCALE GENOMIC DNA]</scope>
    <source>
        <strain evidence="2">PB4641</strain>
    </source>
</reference>
<evidence type="ECO:0000256" key="1">
    <source>
        <dbReference type="SAM" id="Phobius"/>
    </source>
</evidence>
<dbReference type="InterPro" id="IPR003839">
    <property type="entry name" value="7TM_GPCR_serpentine_rcpt_Sru"/>
</dbReference>
<organism evidence="3">
    <name type="scientific">Caenorhabditis remanei</name>
    <name type="common">Caenorhabditis vulgaris</name>
    <dbReference type="NCBI Taxonomy" id="31234"/>
    <lineage>
        <taxon>Eukaryota</taxon>
        <taxon>Metazoa</taxon>
        <taxon>Ecdysozoa</taxon>
        <taxon>Nematoda</taxon>
        <taxon>Chromadorea</taxon>
        <taxon>Rhabditida</taxon>
        <taxon>Rhabditina</taxon>
        <taxon>Rhabditomorpha</taxon>
        <taxon>Rhabditoidea</taxon>
        <taxon>Rhabditidae</taxon>
        <taxon>Peloderinae</taxon>
        <taxon>Caenorhabditis</taxon>
    </lineage>
</organism>
<dbReference type="eggNOG" id="ENOG502TGVZ">
    <property type="taxonomic scope" value="Eukaryota"/>
</dbReference>
<dbReference type="OMA" id="ILIISEW"/>
<protein>
    <recommendedName>
        <fullName evidence="4">Serpentine Receptor, class U</fullName>
    </recommendedName>
</protein>
<dbReference type="InParanoid" id="E3LLB1"/>
<keyword evidence="1" id="KW-0812">Transmembrane</keyword>
<feature type="transmembrane region" description="Helical" evidence="1">
    <location>
        <begin position="31"/>
        <end position="58"/>
    </location>
</feature>
<proteinExistence type="predicted"/>
<name>E3LLB1_CAERE</name>
<feature type="transmembrane region" description="Helical" evidence="1">
    <location>
        <begin position="79"/>
        <end position="99"/>
    </location>
</feature>
<keyword evidence="1" id="KW-0472">Membrane</keyword>
<evidence type="ECO:0008006" key="4">
    <source>
        <dbReference type="Google" id="ProtNLM"/>
    </source>
</evidence>
<gene>
    <name evidence="2" type="ORF">CRE_19038</name>
</gene>
<feature type="transmembrane region" description="Helical" evidence="1">
    <location>
        <begin position="119"/>
        <end position="146"/>
    </location>
</feature>
<dbReference type="PANTHER" id="PTHR47516">
    <property type="entry name" value="SERPENTINE RECEPTOR, CLASS U-RELATED"/>
    <property type="match status" value="1"/>
</dbReference>
<evidence type="ECO:0000313" key="3">
    <source>
        <dbReference type="Proteomes" id="UP000008281"/>
    </source>
</evidence>
<feature type="transmembrane region" description="Helical" evidence="1">
    <location>
        <begin position="167"/>
        <end position="187"/>
    </location>
</feature>
<keyword evidence="3" id="KW-1185">Reference proteome</keyword>
<sequence length="276" mass="32320">MSEFSFSPYTYAYKSILGVQEYINYEYEVNWMSILTVIMLSYSIPCFFIFLKIVLYYYKNRGIIKKIGLRLEIFQSFMLMQFVNILLIIGEFAMFRIPYTGILSSFCAAENPQIVMRVIVFFYYFASYTSQMFTVLFCGLRVAILYSMKTKTTKKSVFYTRRSFQMILTFPSLIISFSFCAALPHYLSDGVCIQVFEPYPFGSVLIISRYHLSNIIGELFHFSFFSYILLLRPLFLDAQVHVVTCYFYITHPVFKKPQTQVSASPNFSRVALKTVE</sequence>
<dbReference type="AlphaFoldDB" id="E3LLB1"/>
<keyword evidence="1" id="KW-1133">Transmembrane helix</keyword>
<dbReference type="PANTHER" id="PTHR47516:SF2">
    <property type="entry name" value="SERPENTINE RECEPTOR CLASS GAMMA"/>
    <property type="match status" value="1"/>
</dbReference>
<dbReference type="HOGENOM" id="CLU_049496_2_0_1"/>
<dbReference type="EMBL" id="DS268410">
    <property type="protein sequence ID" value="EFP00375.1"/>
    <property type="molecule type" value="Genomic_DNA"/>
</dbReference>
<accession>E3LLB1</accession>
<dbReference type="Proteomes" id="UP000008281">
    <property type="component" value="Unassembled WGS sequence"/>
</dbReference>